<dbReference type="NCBIfam" id="NF003840">
    <property type="entry name" value="PRK05421.1-2"/>
    <property type="match status" value="1"/>
</dbReference>
<dbReference type="Gene3D" id="3.60.10.10">
    <property type="entry name" value="Endonuclease/exonuclease/phosphatase"/>
    <property type="match status" value="1"/>
</dbReference>
<feature type="region of interest" description="Disordered" evidence="1">
    <location>
        <begin position="38"/>
        <end position="68"/>
    </location>
</feature>
<keyword evidence="3" id="KW-0255">Endonuclease</keyword>
<feature type="domain" description="Endonuclease/exonuclease/phosphatase" evidence="2">
    <location>
        <begin position="81"/>
        <end position="284"/>
    </location>
</feature>
<comment type="caution">
    <text evidence="3">The sequence shown here is derived from an EMBL/GenBank/DDBJ whole genome shotgun (WGS) entry which is preliminary data.</text>
</comment>
<dbReference type="RefSeq" id="WP_214508425.1">
    <property type="nucleotide sequence ID" value="NZ_JAHEPS010000009.1"/>
</dbReference>
<protein>
    <submittedName>
        <fullName evidence="3">Endonuclease/exonuclease/phosphatase family protein</fullName>
    </submittedName>
</protein>
<organism evidence="3 4">
    <name type="scientific">Shewanella jiangmenensis</name>
    <dbReference type="NCBI Taxonomy" id="2837387"/>
    <lineage>
        <taxon>Bacteria</taxon>
        <taxon>Pseudomonadati</taxon>
        <taxon>Pseudomonadota</taxon>
        <taxon>Gammaproteobacteria</taxon>
        <taxon>Alteromonadales</taxon>
        <taxon>Shewanellaceae</taxon>
        <taxon>Shewanella</taxon>
    </lineage>
</organism>
<evidence type="ECO:0000313" key="3">
    <source>
        <dbReference type="EMBL" id="MBT1446224.1"/>
    </source>
</evidence>
<dbReference type="InterPro" id="IPR036691">
    <property type="entry name" value="Endo/exonu/phosph_ase_sf"/>
</dbReference>
<dbReference type="SUPFAM" id="SSF56219">
    <property type="entry name" value="DNase I-like"/>
    <property type="match status" value="1"/>
</dbReference>
<gene>
    <name evidence="3" type="ORF">KJI95_17140</name>
</gene>
<dbReference type="EMBL" id="JAHEPS010000009">
    <property type="protein sequence ID" value="MBT1446224.1"/>
    <property type="molecule type" value="Genomic_DNA"/>
</dbReference>
<feature type="compositionally biased region" description="Basic and acidic residues" evidence="1">
    <location>
        <begin position="49"/>
        <end position="65"/>
    </location>
</feature>
<evidence type="ECO:0000313" key="4">
    <source>
        <dbReference type="Proteomes" id="UP001195903"/>
    </source>
</evidence>
<dbReference type="NCBIfam" id="NF003842">
    <property type="entry name" value="PRK05421.1-4"/>
    <property type="match status" value="1"/>
</dbReference>
<dbReference type="InterPro" id="IPR005135">
    <property type="entry name" value="Endo/exonuclease/phosphatase"/>
</dbReference>
<keyword evidence="3" id="KW-0378">Hydrolase</keyword>
<sequence>MTKKPMKWALFLAAVLLLLLAATLSRLEIPDSATPVLAGGSKQMSGDCAESRLDLDEKSDKKTSHSDTYIDDAGTIPVLVWNIHKQGDGEWPQALWSWGEGWRLMMLQEVGLTDAFSSALGRGGYDYAALQSFAFAGQGYGLMTLSPALVSTACGYLSREPWIVVPKGSLVARYRLSSGDNLLAINLHGVNFAWSLEDWQAQLEPLFKAVAAHQGPVIFGGDFNAWGEDRREMLKNLVDSHGLASAAFSPDHRRSAFGNRLDWLFYRGLNLKSAQSPATELSDHAPLLAWFELMPGSVPDDGTPDARQ</sequence>
<accession>A0ABS5V921</accession>
<evidence type="ECO:0000256" key="1">
    <source>
        <dbReference type="SAM" id="MobiDB-lite"/>
    </source>
</evidence>
<dbReference type="Pfam" id="PF03372">
    <property type="entry name" value="Exo_endo_phos"/>
    <property type="match status" value="1"/>
</dbReference>
<evidence type="ECO:0000259" key="2">
    <source>
        <dbReference type="Pfam" id="PF03372"/>
    </source>
</evidence>
<keyword evidence="4" id="KW-1185">Reference proteome</keyword>
<name>A0ABS5V921_9GAMM</name>
<dbReference type="Proteomes" id="UP001195903">
    <property type="component" value="Unassembled WGS sequence"/>
</dbReference>
<reference evidence="3 4" key="1">
    <citation type="submission" date="2021-05" db="EMBL/GenBank/DDBJ databases">
        <title>Shewanella sp. JM162201.</title>
        <authorList>
            <person name="Xu S."/>
            <person name="Li A."/>
        </authorList>
    </citation>
    <scope>NUCLEOTIDE SEQUENCE [LARGE SCALE GENOMIC DNA]</scope>
    <source>
        <strain evidence="3 4">JM162201</strain>
    </source>
</reference>
<keyword evidence="3" id="KW-0540">Nuclease</keyword>
<proteinExistence type="predicted"/>
<dbReference type="GO" id="GO:0004519">
    <property type="term" value="F:endonuclease activity"/>
    <property type="evidence" value="ECO:0007669"/>
    <property type="project" value="UniProtKB-KW"/>
</dbReference>